<keyword evidence="5" id="KW-1185">Reference proteome</keyword>
<dbReference type="GO" id="GO:0008610">
    <property type="term" value="P:lipid biosynthetic process"/>
    <property type="evidence" value="ECO:0007669"/>
    <property type="project" value="InterPro"/>
</dbReference>
<evidence type="ECO:0000259" key="3">
    <source>
        <dbReference type="Pfam" id="PF04116"/>
    </source>
</evidence>
<feature type="transmembrane region" description="Helical" evidence="2">
    <location>
        <begin position="12"/>
        <end position="31"/>
    </location>
</feature>
<proteinExistence type="predicted"/>
<dbReference type="Pfam" id="PF04116">
    <property type="entry name" value="FA_hydroxylase"/>
    <property type="match status" value="1"/>
</dbReference>
<evidence type="ECO:0000313" key="5">
    <source>
        <dbReference type="Proteomes" id="UP000501891"/>
    </source>
</evidence>
<feature type="region of interest" description="Disordered" evidence="1">
    <location>
        <begin position="220"/>
        <end position="245"/>
    </location>
</feature>
<keyword evidence="2" id="KW-0812">Transmembrane</keyword>
<feature type="domain" description="Fatty acid hydroxylase" evidence="3">
    <location>
        <begin position="45"/>
        <end position="187"/>
    </location>
</feature>
<feature type="transmembrane region" description="Helical" evidence="2">
    <location>
        <begin position="37"/>
        <end position="58"/>
    </location>
</feature>
<keyword evidence="2" id="KW-0472">Membrane</keyword>
<reference evidence="4" key="1">
    <citation type="submission" date="2020-04" db="EMBL/GenBank/DDBJ databases">
        <title>A desert anoxygenic phototrophic bacterium fixes CO2 using RubisCO under aerobic conditions.</title>
        <authorList>
            <person name="Tang K."/>
        </authorList>
    </citation>
    <scope>NUCLEOTIDE SEQUENCE [LARGE SCALE GENOMIC DNA]</scope>
    <source>
        <strain evidence="4">MIMtkB3</strain>
    </source>
</reference>
<protein>
    <submittedName>
        <fullName evidence="4">Sterol desaturase family protein</fullName>
    </submittedName>
</protein>
<dbReference type="GO" id="GO:0005506">
    <property type="term" value="F:iron ion binding"/>
    <property type="evidence" value="ECO:0007669"/>
    <property type="project" value="InterPro"/>
</dbReference>
<sequence length="245" mass="28034">MNLRDLTVAYWTYPAIQAYAALALVAAVLSLSLTTDWLRFGLVILVASLVYPLAWYGIHRWILHGRWLYKMSWTAALWKRIHFDHHQDPHKLEVLFGSLLNTLPTIAAITLPVGWLIDGLPGAMTALATGLATTCFYEFCHCIQHLNYKPRNAYFARIKQLHLSHHFHNEDGNYGITSFLPDILFGTFYKDAKERPRSPHVFNLGYDVKEAERYPWVMELTGSPPRDRPPRANANKTDTDLKAVS</sequence>
<dbReference type="KEGG" id="acru:HHL28_04630"/>
<evidence type="ECO:0000256" key="1">
    <source>
        <dbReference type="SAM" id="MobiDB-lite"/>
    </source>
</evidence>
<organism evidence="4 5">
    <name type="scientific">Aerophototrophica crusticola</name>
    <dbReference type="NCBI Taxonomy" id="1709002"/>
    <lineage>
        <taxon>Bacteria</taxon>
        <taxon>Pseudomonadati</taxon>
        <taxon>Pseudomonadota</taxon>
        <taxon>Alphaproteobacteria</taxon>
        <taxon>Rhodospirillales</taxon>
        <taxon>Rhodospirillaceae</taxon>
        <taxon>Aerophototrophica</taxon>
    </lineage>
</organism>
<name>A0A858RCA3_9PROT</name>
<dbReference type="GO" id="GO:0016491">
    <property type="term" value="F:oxidoreductase activity"/>
    <property type="evidence" value="ECO:0007669"/>
    <property type="project" value="InterPro"/>
</dbReference>
<dbReference type="EMBL" id="CP051775">
    <property type="protein sequence ID" value="QJE74782.1"/>
    <property type="molecule type" value="Genomic_DNA"/>
</dbReference>
<gene>
    <name evidence="4" type="ORF">HHL28_04630</name>
</gene>
<keyword evidence="2" id="KW-1133">Transmembrane helix</keyword>
<dbReference type="AlphaFoldDB" id="A0A858RCA3"/>
<dbReference type="Proteomes" id="UP000501891">
    <property type="component" value="Chromosome"/>
</dbReference>
<evidence type="ECO:0000313" key="4">
    <source>
        <dbReference type="EMBL" id="QJE74782.1"/>
    </source>
</evidence>
<evidence type="ECO:0000256" key="2">
    <source>
        <dbReference type="SAM" id="Phobius"/>
    </source>
</evidence>
<dbReference type="InterPro" id="IPR006694">
    <property type="entry name" value="Fatty_acid_hydroxylase"/>
</dbReference>
<accession>A0A858RCA3</accession>